<proteinExistence type="predicted"/>
<reference evidence="1" key="2">
    <citation type="submission" date="2025-09" db="UniProtKB">
        <authorList>
            <consortium name="Ensembl"/>
        </authorList>
    </citation>
    <scope>IDENTIFICATION</scope>
</reference>
<sequence length="115" mass="13241">MIIVEGTAVLKWNRLGTKAQDFYNWPDESLEKMDSTLPVQQYIQQNVRADCSNIDKILEPPEGQDESVWNLELNGPDVKLQSECHPDTCTQMTATEQWICLCATHKTRVSCYRLH</sequence>
<dbReference type="Gene3D" id="1.20.140.30">
    <property type="entry name" value="MOB kinase activator"/>
    <property type="match status" value="1"/>
</dbReference>
<dbReference type="GeneTree" id="ENSGT01120000271909"/>
<name>A0A2K5F5Z5_AOTNA</name>
<dbReference type="InterPro" id="IPR036703">
    <property type="entry name" value="MOB_kinase_act_sf"/>
</dbReference>
<evidence type="ECO:0000313" key="1">
    <source>
        <dbReference type="Ensembl" id="ENSANAP00000040910.1"/>
    </source>
</evidence>
<protein>
    <submittedName>
        <fullName evidence="1">Uncharacterized protein</fullName>
    </submittedName>
</protein>
<organism evidence="1 2">
    <name type="scientific">Aotus nancymaae</name>
    <name type="common">Ma's night monkey</name>
    <dbReference type="NCBI Taxonomy" id="37293"/>
    <lineage>
        <taxon>Eukaryota</taxon>
        <taxon>Metazoa</taxon>
        <taxon>Chordata</taxon>
        <taxon>Craniata</taxon>
        <taxon>Vertebrata</taxon>
        <taxon>Euteleostomi</taxon>
        <taxon>Mammalia</taxon>
        <taxon>Eutheria</taxon>
        <taxon>Euarchontoglires</taxon>
        <taxon>Primates</taxon>
        <taxon>Haplorrhini</taxon>
        <taxon>Platyrrhini</taxon>
        <taxon>Aotidae</taxon>
        <taxon>Aotus</taxon>
    </lineage>
</organism>
<dbReference type="Proteomes" id="UP000233020">
    <property type="component" value="Unplaced"/>
</dbReference>
<accession>A0A2K5F5Z5</accession>
<evidence type="ECO:0000313" key="2">
    <source>
        <dbReference type="Proteomes" id="UP000233020"/>
    </source>
</evidence>
<dbReference type="STRING" id="37293.ENSANAP00000040910"/>
<dbReference type="Ensembl" id="ENSANAT00000059022.1">
    <property type="protein sequence ID" value="ENSANAP00000040910.1"/>
    <property type="gene ID" value="ENSANAG00000037797.1"/>
</dbReference>
<dbReference type="OMA" id="WCCKSSE"/>
<reference evidence="1" key="1">
    <citation type="submission" date="2025-08" db="UniProtKB">
        <authorList>
            <consortium name="Ensembl"/>
        </authorList>
    </citation>
    <scope>IDENTIFICATION</scope>
</reference>
<keyword evidence="2" id="KW-1185">Reference proteome</keyword>
<dbReference type="AlphaFoldDB" id="A0A2K5F5Z5"/>
<dbReference type="SUPFAM" id="SSF101152">
    <property type="entry name" value="Mob1/phocein"/>
    <property type="match status" value="1"/>
</dbReference>